<dbReference type="Pfam" id="PF14345">
    <property type="entry name" value="GDYXXLXY"/>
    <property type="match status" value="1"/>
</dbReference>
<gene>
    <name evidence="1" type="ORF">GGR28_001107</name>
</gene>
<dbReference type="AlphaFoldDB" id="A0A840DYZ9"/>
<evidence type="ECO:0000313" key="1">
    <source>
        <dbReference type="EMBL" id="MBB4078494.1"/>
    </source>
</evidence>
<dbReference type="RefSeq" id="WP_183494742.1">
    <property type="nucleotide sequence ID" value="NZ_JACIFF010000002.1"/>
</dbReference>
<proteinExistence type="predicted"/>
<keyword evidence="2" id="KW-1185">Reference proteome</keyword>
<name>A0A840DYZ9_9BACT</name>
<dbReference type="EMBL" id="JACIFF010000002">
    <property type="protein sequence ID" value="MBB4078494.1"/>
    <property type="molecule type" value="Genomic_DNA"/>
</dbReference>
<evidence type="ECO:0000313" key="2">
    <source>
        <dbReference type="Proteomes" id="UP000576209"/>
    </source>
</evidence>
<dbReference type="Proteomes" id="UP000576209">
    <property type="component" value="Unassembled WGS sequence"/>
</dbReference>
<comment type="caution">
    <text evidence="1">The sequence shown here is derived from an EMBL/GenBank/DDBJ whole genome shotgun (WGS) entry which is preliminary data.</text>
</comment>
<protein>
    <submittedName>
        <fullName evidence="1">Putative membrane-anchored protein</fullName>
    </submittedName>
</protein>
<sequence>MNRTRQLVLLACLLATLAFVAYSVLTRERTLRDGELVLLRLVPVDPRSLLQGDYMRLRYAIEQDADPTPRRGYLVLSVDENRVGHYVRLQAERDPLKSGEHLLRFGRRGAGAGEVGRLSVGAESYFFQEGEGDKYARAKYCGLRLDGKGGSVLVGLWDEDLERIR</sequence>
<accession>A0A840DYZ9</accession>
<organism evidence="1 2">
    <name type="scientific">Neolewinella aquimaris</name>
    <dbReference type="NCBI Taxonomy" id="1835722"/>
    <lineage>
        <taxon>Bacteria</taxon>
        <taxon>Pseudomonadati</taxon>
        <taxon>Bacteroidota</taxon>
        <taxon>Saprospiria</taxon>
        <taxon>Saprospirales</taxon>
        <taxon>Lewinellaceae</taxon>
        <taxon>Neolewinella</taxon>
    </lineage>
</organism>
<reference evidence="1 2" key="1">
    <citation type="submission" date="2020-08" db="EMBL/GenBank/DDBJ databases">
        <title>Genomic Encyclopedia of Type Strains, Phase IV (KMG-IV): sequencing the most valuable type-strain genomes for metagenomic binning, comparative biology and taxonomic classification.</title>
        <authorList>
            <person name="Goeker M."/>
        </authorList>
    </citation>
    <scope>NUCLEOTIDE SEQUENCE [LARGE SCALE GENOMIC DNA]</scope>
    <source>
        <strain evidence="1 2">DSM 105137</strain>
    </source>
</reference>
<dbReference type="InterPro" id="IPR025833">
    <property type="entry name" value="GDYXXLXY"/>
</dbReference>